<dbReference type="InterPro" id="IPR029043">
    <property type="entry name" value="GcvT/YgfZ_C"/>
</dbReference>
<proteinExistence type="predicted"/>
<dbReference type="SUPFAM" id="SSF103025">
    <property type="entry name" value="Folate-binding domain"/>
    <property type="match status" value="1"/>
</dbReference>
<dbReference type="Pfam" id="PF08669">
    <property type="entry name" value="GCV_T_C"/>
    <property type="match status" value="1"/>
</dbReference>
<organism evidence="3 4">
    <name type="scientific">Microbacterium rhizosphaerae</name>
    <dbReference type="NCBI Taxonomy" id="1678237"/>
    <lineage>
        <taxon>Bacteria</taxon>
        <taxon>Bacillati</taxon>
        <taxon>Actinomycetota</taxon>
        <taxon>Actinomycetes</taxon>
        <taxon>Micrococcales</taxon>
        <taxon>Microbacteriaceae</taxon>
        <taxon>Microbacterium</taxon>
    </lineage>
</organism>
<name>A0ABZ0SJ08_9MICO</name>
<dbReference type="Gene3D" id="3.30.1360.120">
    <property type="entry name" value="Probable tRNA modification gtpase trme, domain 1"/>
    <property type="match status" value="1"/>
</dbReference>
<accession>A0ABZ0SJ08</accession>
<feature type="domain" description="Aminomethyltransferase C-terminal" evidence="2">
    <location>
        <begin position="285"/>
        <end position="351"/>
    </location>
</feature>
<gene>
    <name evidence="3" type="ORF">SM116_13920</name>
</gene>
<evidence type="ECO:0000259" key="2">
    <source>
        <dbReference type="Pfam" id="PF08669"/>
    </source>
</evidence>
<dbReference type="InterPro" id="IPR017703">
    <property type="entry name" value="YgfZ/GCV_T_CS"/>
</dbReference>
<dbReference type="PANTHER" id="PTHR22602">
    <property type="entry name" value="TRANSFERASE CAF17, MITOCHONDRIAL-RELATED"/>
    <property type="match status" value="1"/>
</dbReference>
<evidence type="ECO:0000313" key="3">
    <source>
        <dbReference type="EMBL" id="WPR88854.1"/>
    </source>
</evidence>
<dbReference type="PANTHER" id="PTHR22602:SF0">
    <property type="entry name" value="TRANSFERASE CAF17, MITOCHONDRIAL-RELATED"/>
    <property type="match status" value="1"/>
</dbReference>
<dbReference type="InterPro" id="IPR045179">
    <property type="entry name" value="YgfZ/GcvT"/>
</dbReference>
<dbReference type="RefSeq" id="WP_320941571.1">
    <property type="nucleotide sequence ID" value="NZ_BAABEU010000005.1"/>
</dbReference>
<sequence length="377" mass="39561">MASAPPPPTAGASEVTGRVETATTDVVAALAAVPGAVLEDGVLTHVGNPLAEQRALASGAALAPLGDRRVLTVTGEDRLSWLDSLSSQALTRLAPGDSTELLILDPQGHVEHAAGVIDDGETTWLISDVADADDLLAWLGKMRFRLRVDPRMRDDLAVVGGTEDAVAALAAHVVWRDPWPGVSAGGWGYADADDHPGRDWAEAIVPLERIAELAAAAARGERELAGGLAADALRVAAWRPRITDIDDRTLPHELDWMRTAVHLDKGCYRGQETVAKVHNLGHPPRRIVALHLDGVVPARGDEVRAGDNVVGVVTSAALHYEDGPIALAVIRRSAAVDGDLVVDTAEGPVAAAQHVIVPPEAGATAGVPRIRRLGRRT</sequence>
<dbReference type="NCBIfam" id="TIGR03317">
    <property type="entry name" value="ygfZ_signature"/>
    <property type="match status" value="1"/>
</dbReference>
<dbReference type="EMBL" id="CP139368">
    <property type="protein sequence ID" value="WPR88854.1"/>
    <property type="molecule type" value="Genomic_DNA"/>
</dbReference>
<dbReference type="PIRSF" id="PIRSF006487">
    <property type="entry name" value="GcvT"/>
    <property type="match status" value="1"/>
</dbReference>
<reference evidence="3 4" key="1">
    <citation type="submission" date="2023-11" db="EMBL/GenBank/DDBJ databases">
        <title>Genome sequence of Microbacterium rhizosphaerae KACC 19337.</title>
        <authorList>
            <person name="Choi H."/>
            <person name="Kim S."/>
            <person name="Kim Y."/>
            <person name="Kwon S.-W."/>
            <person name="Heo J."/>
        </authorList>
    </citation>
    <scope>NUCLEOTIDE SEQUENCE [LARGE SCALE GENOMIC DNA]</scope>
    <source>
        <strain evidence="3 4">KACC 19337</strain>
    </source>
</reference>
<protein>
    <submittedName>
        <fullName evidence="3">Glycine cleavage T C-terminal barrel domain-containing protein</fullName>
    </submittedName>
</protein>
<dbReference type="Proteomes" id="UP001323798">
    <property type="component" value="Chromosome"/>
</dbReference>
<keyword evidence="4" id="KW-1185">Reference proteome</keyword>
<evidence type="ECO:0000256" key="1">
    <source>
        <dbReference type="ARBA" id="ARBA00022946"/>
    </source>
</evidence>
<evidence type="ECO:0000313" key="4">
    <source>
        <dbReference type="Proteomes" id="UP001323798"/>
    </source>
</evidence>
<dbReference type="SUPFAM" id="SSF101790">
    <property type="entry name" value="Aminomethyltransferase beta-barrel domain"/>
    <property type="match status" value="1"/>
</dbReference>
<dbReference type="InterPro" id="IPR013977">
    <property type="entry name" value="GcvT_C"/>
</dbReference>
<keyword evidence="1" id="KW-0809">Transit peptide</keyword>
<dbReference type="InterPro" id="IPR027266">
    <property type="entry name" value="TrmE/GcvT-like"/>
</dbReference>